<keyword evidence="1" id="KW-0479">Metal-binding</keyword>
<sequence>MKKVAVIRLQGLIFCSLTAALVLAGVSLAPLPATVQLLLLALAIVIFGVPHGALDPMLAARLYPLKSPLAWVSFVLVYLLLAAAVVLLWWLAPVFFLVAFLVVSAAHFSGDPVGKKPWWFRFLYGGAVLVLPALLHAAQVAELFSFLINPSAANTLADGLHLLAWPWLLAALVAGALQVRADWLASLELLCVAALATLISPLSAFTLFFCAMHGARHVLRVKAFSADASFSSLLRVAAPPMLALTVGAALAWQWMPEVSVSARVVQLLFVALAALTVPHMCLVERVRFGGWVGS</sequence>
<keyword evidence="1" id="KW-0408">Iron</keyword>
<comment type="subcellular location">
    <subcellularLocation>
        <location evidence="1">Cell membrane</location>
        <topology evidence="1">Multi-pass membrane protein</topology>
    </subcellularLocation>
</comment>
<dbReference type="GO" id="GO:0010436">
    <property type="term" value="F:carotenoid dioxygenase activity"/>
    <property type="evidence" value="ECO:0007669"/>
    <property type="project" value="UniProtKB-UniRule"/>
</dbReference>
<keyword evidence="1 2" id="KW-0223">Dioxygenase</keyword>
<gene>
    <name evidence="2" type="primary">blh_2</name>
    <name evidence="2" type="ORF">HC248_03361</name>
</gene>
<feature type="binding site" evidence="1">
    <location>
        <position position="217"/>
    </location>
    <ligand>
        <name>Fe cation</name>
        <dbReference type="ChEBI" id="CHEBI:24875"/>
    </ligand>
</feature>
<comment type="catalytic activity">
    <reaction evidence="1">
        <text>all-trans-beta-carotene + O2 = 2 all-trans-retinal</text>
        <dbReference type="Rhea" id="RHEA:32887"/>
        <dbReference type="ChEBI" id="CHEBI:15379"/>
        <dbReference type="ChEBI" id="CHEBI:17579"/>
        <dbReference type="ChEBI" id="CHEBI:17898"/>
        <dbReference type="EC" id="1.13.11.63"/>
    </reaction>
</comment>
<dbReference type="NCBIfam" id="TIGR03753">
    <property type="entry name" value="blh_monoox"/>
    <property type="match status" value="1"/>
</dbReference>
<feature type="transmembrane region" description="Helical" evidence="1">
    <location>
        <begin position="264"/>
        <end position="283"/>
    </location>
</feature>
<keyword evidence="1" id="KW-1003">Cell membrane</keyword>
<feature type="transmembrane region" description="Helical" evidence="1">
    <location>
        <begin position="183"/>
        <end position="211"/>
    </location>
</feature>
<feature type="transmembrane region" description="Helical" evidence="1">
    <location>
        <begin position="160"/>
        <end position="177"/>
    </location>
</feature>
<keyword evidence="1 2" id="KW-0560">Oxidoreductase</keyword>
<dbReference type="Proteomes" id="UP000502041">
    <property type="component" value="Chromosome"/>
</dbReference>
<dbReference type="RefSeq" id="WP_168923440.1">
    <property type="nucleotide sequence ID" value="NZ_CP051461.1"/>
</dbReference>
<feature type="transmembrane region" description="Helical" evidence="1">
    <location>
        <begin position="232"/>
        <end position="252"/>
    </location>
</feature>
<comment type="similarity">
    <text evidence="1">Belongs to the Brp/Blh beta-carotene diooxygenase family.</text>
</comment>
<reference evidence="2 3" key="1">
    <citation type="submission" date="2020-04" db="EMBL/GenBank/DDBJ databases">
        <title>Complete genome of a Psychrophilic, Marine, Gas Vacuolate Bacterium Polaromonas vacuolata KCTC 22033T.</title>
        <authorList>
            <person name="Hwang K."/>
            <person name="Kim K.M."/>
        </authorList>
    </citation>
    <scope>NUCLEOTIDE SEQUENCE [LARGE SCALE GENOMIC DNA]</scope>
    <source>
        <strain evidence="2 3">KCTC 22033</strain>
    </source>
</reference>
<comment type="cofactor">
    <cofactor evidence="1">
        <name>Fe(2+)</name>
        <dbReference type="ChEBI" id="CHEBI:29033"/>
    </cofactor>
</comment>
<keyword evidence="1" id="KW-0812">Transmembrane</keyword>
<dbReference type="EC" id="1.13.11.63" evidence="1"/>
<feature type="transmembrane region" description="Helical" evidence="1">
    <location>
        <begin position="122"/>
        <end position="148"/>
    </location>
</feature>
<name>A0A6H2HEL7_9BURK</name>
<proteinExistence type="inferred from homology"/>
<dbReference type="GO" id="GO:0005886">
    <property type="term" value="C:plasma membrane"/>
    <property type="evidence" value="ECO:0007669"/>
    <property type="project" value="UniProtKB-SubCell"/>
</dbReference>
<evidence type="ECO:0000313" key="2">
    <source>
        <dbReference type="EMBL" id="QJC58024.1"/>
    </source>
</evidence>
<dbReference type="GO" id="GO:0016121">
    <property type="term" value="P:carotene catabolic process"/>
    <property type="evidence" value="ECO:0007669"/>
    <property type="project" value="UniProtKB-UniRule"/>
</dbReference>
<dbReference type="InterPro" id="IPR022270">
    <property type="entry name" value="Blh_diox"/>
</dbReference>
<dbReference type="GO" id="GO:0003834">
    <property type="term" value="F:beta-carotene 15,15'-dioxygenase activity"/>
    <property type="evidence" value="ECO:0007669"/>
    <property type="project" value="UniProtKB-EC"/>
</dbReference>
<evidence type="ECO:0000313" key="3">
    <source>
        <dbReference type="Proteomes" id="UP000502041"/>
    </source>
</evidence>
<dbReference type="Pfam" id="PF15461">
    <property type="entry name" value="BCD"/>
    <property type="match status" value="1"/>
</dbReference>
<evidence type="ECO:0000256" key="1">
    <source>
        <dbReference type="HAMAP-Rule" id="MF_02093"/>
    </source>
</evidence>
<accession>A0A6H2HEL7</accession>
<feature type="binding site" evidence="1">
    <location>
        <position position="107"/>
    </location>
    <ligand>
        <name>Fe cation</name>
        <dbReference type="ChEBI" id="CHEBI:24875"/>
    </ligand>
</feature>
<dbReference type="GO" id="GO:0005506">
    <property type="term" value="F:iron ion binding"/>
    <property type="evidence" value="ECO:0007669"/>
    <property type="project" value="UniProtKB-UniRule"/>
</dbReference>
<dbReference type="EMBL" id="CP051461">
    <property type="protein sequence ID" value="QJC58024.1"/>
    <property type="molecule type" value="Genomic_DNA"/>
</dbReference>
<feature type="transmembrane region" description="Helical" evidence="1">
    <location>
        <begin position="69"/>
        <end position="102"/>
    </location>
</feature>
<feature type="transmembrane region" description="Helical" evidence="1">
    <location>
        <begin position="38"/>
        <end position="57"/>
    </location>
</feature>
<feature type="binding site" evidence="1">
    <location>
        <position position="51"/>
    </location>
    <ligand>
        <name>Fe cation</name>
        <dbReference type="ChEBI" id="CHEBI:24875"/>
    </ligand>
</feature>
<comment type="function">
    <text evidence="1">Catalyzes the cleavage of beta-carotene at its central double bond (15,15') to yield two molecules of all-trans-retinal.</text>
</comment>
<feature type="binding site" evidence="1">
    <location>
        <position position="213"/>
    </location>
    <ligand>
        <name>Fe cation</name>
        <dbReference type="ChEBI" id="CHEBI:24875"/>
    </ligand>
</feature>
<dbReference type="HAMAP" id="MF_02093">
    <property type="entry name" value="Beta_carotene_diox"/>
    <property type="match status" value="1"/>
</dbReference>
<protein>
    <recommendedName>
        <fullName evidence="1">Probable beta-carotene 15,15'-dioxygenase</fullName>
        <ecNumber evidence="1">1.13.11.63</ecNumber>
    </recommendedName>
</protein>
<keyword evidence="1" id="KW-0472">Membrane</keyword>
<organism evidence="2 3">
    <name type="scientific">Polaromonas vacuolata</name>
    <dbReference type="NCBI Taxonomy" id="37448"/>
    <lineage>
        <taxon>Bacteria</taxon>
        <taxon>Pseudomonadati</taxon>
        <taxon>Pseudomonadota</taxon>
        <taxon>Betaproteobacteria</taxon>
        <taxon>Burkholderiales</taxon>
        <taxon>Comamonadaceae</taxon>
        <taxon>Polaromonas</taxon>
    </lineage>
</organism>
<dbReference type="AlphaFoldDB" id="A0A6H2HEL7"/>
<keyword evidence="3" id="KW-1185">Reference proteome</keyword>
<keyword evidence="1" id="KW-1133">Transmembrane helix</keyword>
<dbReference type="KEGG" id="pvac:HC248_03361"/>